<dbReference type="Proteomes" id="UP000005156">
    <property type="component" value="Unassembled WGS sequence"/>
</dbReference>
<organism evidence="1 2">
    <name type="scientific">Parasutterella excrementihominis YIT 11859</name>
    <dbReference type="NCBI Taxonomy" id="762966"/>
    <lineage>
        <taxon>Bacteria</taxon>
        <taxon>Pseudomonadati</taxon>
        <taxon>Pseudomonadota</taxon>
        <taxon>Betaproteobacteria</taxon>
        <taxon>Burkholderiales</taxon>
        <taxon>Sutterellaceae</taxon>
        <taxon>Parasutterella</taxon>
    </lineage>
</organism>
<reference evidence="1 2" key="1">
    <citation type="submission" date="2011-02" db="EMBL/GenBank/DDBJ databases">
        <authorList>
            <person name="Weinstock G."/>
            <person name="Sodergren E."/>
            <person name="Clifton S."/>
            <person name="Fulton L."/>
            <person name="Fulton B."/>
            <person name="Courtney L."/>
            <person name="Fronick C."/>
            <person name="Harrison M."/>
            <person name="Strong C."/>
            <person name="Farmer C."/>
            <person name="Delahaunty K."/>
            <person name="Markovic C."/>
            <person name="Hall O."/>
            <person name="Minx P."/>
            <person name="Tomlinson C."/>
            <person name="Mitreva M."/>
            <person name="Hou S."/>
            <person name="Chen J."/>
            <person name="Wollam A."/>
            <person name="Pepin K.H."/>
            <person name="Johnson M."/>
            <person name="Bhonagiri V."/>
            <person name="Zhang X."/>
            <person name="Suruliraj S."/>
            <person name="Warren W."/>
            <person name="Chinwalla A."/>
            <person name="Mardis E.R."/>
            <person name="Wilson R.K."/>
        </authorList>
    </citation>
    <scope>NUCLEOTIDE SEQUENCE [LARGE SCALE GENOMIC DNA]</scope>
    <source>
        <strain evidence="1 2">YIT 11859</strain>
    </source>
</reference>
<evidence type="ECO:0000313" key="2">
    <source>
        <dbReference type="Proteomes" id="UP000005156"/>
    </source>
</evidence>
<accession>F3QJX2</accession>
<gene>
    <name evidence="1" type="ORF">HMPREF9439_01229</name>
</gene>
<proteinExistence type="predicted"/>
<protein>
    <submittedName>
        <fullName evidence="1">Uncharacterized protein</fullName>
    </submittedName>
</protein>
<dbReference type="AlphaFoldDB" id="F3QJX2"/>
<dbReference type="EMBL" id="AFBP01000031">
    <property type="protein sequence ID" value="EGG55125.1"/>
    <property type="molecule type" value="Genomic_DNA"/>
</dbReference>
<comment type="caution">
    <text evidence="1">The sequence shown here is derived from an EMBL/GenBank/DDBJ whole genome shotgun (WGS) entry which is preliminary data.</text>
</comment>
<evidence type="ECO:0000313" key="1">
    <source>
        <dbReference type="EMBL" id="EGG55125.1"/>
    </source>
</evidence>
<sequence length="251" mass="28767">MIMKLAIRVTDPGNDAKWNFLFSVFNVASDDQSFLERVVSQRRLSEMIDDALAKSIFDNHYSELFEFYDVKVFLQTDVPESVPRECRLCAYSKFVVDFIQKTCKADVVNTDRASNFLSFLRGIENGRMPKLSIRDDIYLNRGIGRLAQQKNLSSDEYQILLFRNFTTGCQKGVGVAVKLILICGEKPDCSLTSDELRRFRLLKDVGEDGFARHFVSASERATNKAMTIKPMALLELNQKDLREMWRCLSGE</sequence>
<keyword evidence="2" id="KW-1185">Reference proteome</keyword>
<dbReference type="HOGENOM" id="CLU_1106319_0_0_4"/>
<name>F3QJX2_9BURK</name>